<evidence type="ECO:0000313" key="1">
    <source>
        <dbReference type="EMBL" id="PIR03518.1"/>
    </source>
</evidence>
<sequence>MNGKYGSWRIQDGTVSRMIDGQLVELSINPVGDGTAIAMYGDMPEQIKTVLMGMCLFDARWQVQFEKPSGKNGQNAPPARRSLALPHDRQQAYDRILQGKKVEYIFVPSTPGVYHQKLLVYQSRSLRDLQPERVLYHLPVLEYLSYICELEQVLGMPLPELRAALSRFADIMLGRIMEELCFLGDRLEFISPMSDAGILDPGESYLHPYTYFDQYKIDPNSVVGVEDLVELRLSHTAQSRTGVQIPMQCLIMDATNPYTDKTLRQGEFESINL</sequence>
<gene>
    <name evidence="1" type="ORF">COV59_04985</name>
</gene>
<dbReference type="Proteomes" id="UP000229600">
    <property type="component" value="Unassembled WGS sequence"/>
</dbReference>
<protein>
    <submittedName>
        <fullName evidence="1">Uncharacterized protein</fullName>
    </submittedName>
</protein>
<comment type="caution">
    <text evidence="1">The sequence shown here is derived from an EMBL/GenBank/DDBJ whole genome shotgun (WGS) entry which is preliminary data.</text>
</comment>
<accession>A0A2H0N3R4</accession>
<reference evidence="1 2" key="1">
    <citation type="submission" date="2017-09" db="EMBL/GenBank/DDBJ databases">
        <title>Depth-based differentiation of microbial function through sediment-hosted aquifers and enrichment of novel symbionts in the deep terrestrial subsurface.</title>
        <authorList>
            <person name="Probst A.J."/>
            <person name="Ladd B."/>
            <person name="Jarett J.K."/>
            <person name="Geller-Mcgrath D.E."/>
            <person name="Sieber C.M."/>
            <person name="Emerson J.B."/>
            <person name="Anantharaman K."/>
            <person name="Thomas B.C."/>
            <person name="Malmstrom R."/>
            <person name="Stieglmeier M."/>
            <person name="Klingl A."/>
            <person name="Woyke T."/>
            <person name="Ryan C.M."/>
            <person name="Banfield J.F."/>
        </authorList>
    </citation>
    <scope>NUCLEOTIDE SEQUENCE [LARGE SCALE GENOMIC DNA]</scope>
    <source>
        <strain evidence="1">CG11_big_fil_rev_8_21_14_0_20_39_34</strain>
    </source>
</reference>
<evidence type="ECO:0000313" key="2">
    <source>
        <dbReference type="Proteomes" id="UP000229600"/>
    </source>
</evidence>
<name>A0A2H0N3R4_9BACT</name>
<dbReference type="AlphaFoldDB" id="A0A2H0N3R4"/>
<organism evidence="1 2">
    <name type="scientific">Candidatus Magasanikbacteria bacterium CG11_big_fil_rev_8_21_14_0_20_39_34</name>
    <dbReference type="NCBI Taxonomy" id="1974653"/>
    <lineage>
        <taxon>Bacteria</taxon>
        <taxon>Candidatus Magasanikiibacteriota</taxon>
    </lineage>
</organism>
<proteinExistence type="predicted"/>
<dbReference type="EMBL" id="PCWN01000011">
    <property type="protein sequence ID" value="PIR03518.1"/>
    <property type="molecule type" value="Genomic_DNA"/>
</dbReference>